<evidence type="ECO:0000313" key="4">
    <source>
        <dbReference type="EMBL" id="KAK1381698.1"/>
    </source>
</evidence>
<evidence type="ECO:0000313" key="5">
    <source>
        <dbReference type="Proteomes" id="UP001237642"/>
    </source>
</evidence>
<reference evidence="4" key="2">
    <citation type="submission" date="2023-05" db="EMBL/GenBank/DDBJ databases">
        <authorList>
            <person name="Schelkunov M.I."/>
        </authorList>
    </citation>
    <scope>NUCLEOTIDE SEQUENCE</scope>
    <source>
        <strain evidence="4">Hsosn_3</strain>
        <tissue evidence="4">Leaf</tissue>
    </source>
</reference>
<feature type="domain" description="Aminotransferase-like plant mobile" evidence="3">
    <location>
        <begin position="57"/>
        <end position="356"/>
    </location>
</feature>
<keyword evidence="1" id="KW-0175">Coiled coil</keyword>
<feature type="compositionally biased region" description="Basic and acidic residues" evidence="2">
    <location>
        <begin position="701"/>
        <end position="711"/>
    </location>
</feature>
<feature type="region of interest" description="Disordered" evidence="2">
    <location>
        <begin position="701"/>
        <end position="767"/>
    </location>
</feature>
<name>A0AAD8IAM2_9APIA</name>
<dbReference type="Pfam" id="PF10536">
    <property type="entry name" value="PMD"/>
    <property type="match status" value="1"/>
</dbReference>
<evidence type="ECO:0000256" key="1">
    <source>
        <dbReference type="SAM" id="Coils"/>
    </source>
</evidence>
<dbReference type="Proteomes" id="UP001237642">
    <property type="component" value="Unassembled WGS sequence"/>
</dbReference>
<reference evidence="4" key="1">
    <citation type="submission" date="2023-02" db="EMBL/GenBank/DDBJ databases">
        <title>Genome of toxic invasive species Heracleum sosnowskyi carries increased number of genes despite the absence of recent whole-genome duplications.</title>
        <authorList>
            <person name="Schelkunov M."/>
            <person name="Shtratnikova V."/>
            <person name="Makarenko M."/>
            <person name="Klepikova A."/>
            <person name="Omelchenko D."/>
            <person name="Novikova G."/>
            <person name="Obukhova E."/>
            <person name="Bogdanov V."/>
            <person name="Penin A."/>
            <person name="Logacheva M."/>
        </authorList>
    </citation>
    <scope>NUCLEOTIDE SEQUENCE</scope>
    <source>
        <strain evidence="4">Hsosn_3</strain>
        <tissue evidence="4">Leaf</tissue>
    </source>
</reference>
<gene>
    <name evidence="4" type="ORF">POM88_019433</name>
</gene>
<accession>A0AAD8IAM2</accession>
<feature type="coiled-coil region" evidence="1">
    <location>
        <begin position="395"/>
        <end position="553"/>
    </location>
</feature>
<evidence type="ECO:0000259" key="3">
    <source>
        <dbReference type="Pfam" id="PF10536"/>
    </source>
</evidence>
<evidence type="ECO:0000256" key="2">
    <source>
        <dbReference type="SAM" id="MobiDB-lite"/>
    </source>
</evidence>
<dbReference type="InterPro" id="IPR019557">
    <property type="entry name" value="AminoTfrase-like_pln_mobile"/>
</dbReference>
<dbReference type="AlphaFoldDB" id="A0AAD8IAM2"/>
<protein>
    <recommendedName>
        <fullName evidence="3">Aminotransferase-like plant mobile domain-containing protein</fullName>
    </recommendedName>
</protein>
<dbReference type="PANTHER" id="PTHR34380">
    <property type="entry name" value="BNAA03G12380D PROTEIN"/>
    <property type="match status" value="1"/>
</dbReference>
<comment type="caution">
    <text evidence="4">The sequence shown here is derived from an EMBL/GenBank/DDBJ whole genome shotgun (WGS) entry which is preliminary data.</text>
</comment>
<sequence>MLYTLSKLYNELDQRFKDFLDDSQDSRCLLNLLKIPATNLLTPVVQYLLKFYKKNDNVFSINNQVLSISLEDVLYITGLPIQGRPIIDDKNRDPNGFDRVFQIPNKRNLSISVLIEIAKNENETNDRRKRAILLIIVRCFIVPDSTGNRVGTTFLRFIEDFGQVDSYAWGAALLAFLYYGMGKVVDDQNPKKRLDGNSWLILAFFILRIPKLQVALGIELGEELGVPILSTIVERVRKIAHNHRTDYQEQLDAIFPVLSHDNVNWTPYTRVNNEDRTRYQEQQRVGTYVGAIICNNYVAHHKPHLAAQQFPVLEDFDMQNLLWKAKTIKITQNSGDSEQHLFTDYKDHIEEWNKRLLLKDHMEQNHAPLLTPTSTFNPNATILELILKLRSCFQLQDSEEVAAILQSREDKLKQNITDLKNREDKLNLNNIELKNQLQTLTNKCTSLEANCKNFAAEKERTEAELKKYKAECEVYKDDKISAKYELEKVRLDLKMWREKEDVAVERYEKRIAELEREKKDESERLRVENFRIREEFEKERAKGKEEVVRLKGEIVGLIEVKRKAEETSRYWERNYKQSEPRVVKLKKNLPEMLRNEPVLAKVVEKAPLLRNPPAINLRSAVSNGNLELVDENAHASPCAGSTAESPMVDTNGPAAAGPNSHVMGMACGNRMPTENQVVIEIDDSDDEKPIIETASASKTDKGFGRCYEKDPASQSISRGKRPLVCTPNNGDVGGLNGSIKNKKHKMDSPFPNKASENSDSSKDSITTKDMDELVSKVVKTKPFNYEVELLTAFNKDDELCLNAVCALHRVEKRDKLRCGSQYQGFSSIDATRGNQLAKFLVDGDPQGKLRKSVKELQQCDSKGIDKCRKLARNHLKQLYQIYQKEEDPFFKEYLLKNYPKKTVS</sequence>
<dbReference type="EMBL" id="JAUIZM010000005">
    <property type="protein sequence ID" value="KAK1381698.1"/>
    <property type="molecule type" value="Genomic_DNA"/>
</dbReference>
<dbReference type="PANTHER" id="PTHR34380:SF3">
    <property type="entry name" value="FRIGIDA-LIKE PROTEIN"/>
    <property type="match status" value="1"/>
</dbReference>
<keyword evidence="5" id="KW-1185">Reference proteome</keyword>
<proteinExistence type="predicted"/>
<organism evidence="4 5">
    <name type="scientific">Heracleum sosnowskyi</name>
    <dbReference type="NCBI Taxonomy" id="360622"/>
    <lineage>
        <taxon>Eukaryota</taxon>
        <taxon>Viridiplantae</taxon>
        <taxon>Streptophyta</taxon>
        <taxon>Embryophyta</taxon>
        <taxon>Tracheophyta</taxon>
        <taxon>Spermatophyta</taxon>
        <taxon>Magnoliopsida</taxon>
        <taxon>eudicotyledons</taxon>
        <taxon>Gunneridae</taxon>
        <taxon>Pentapetalae</taxon>
        <taxon>asterids</taxon>
        <taxon>campanulids</taxon>
        <taxon>Apiales</taxon>
        <taxon>Apiaceae</taxon>
        <taxon>Apioideae</taxon>
        <taxon>apioid superclade</taxon>
        <taxon>Tordylieae</taxon>
        <taxon>Tordyliinae</taxon>
        <taxon>Heracleum</taxon>
    </lineage>
</organism>